<dbReference type="InterPro" id="IPR001828">
    <property type="entry name" value="ANF_lig-bd_rcpt"/>
</dbReference>
<dbReference type="CDD" id="cd07302">
    <property type="entry name" value="CHD"/>
    <property type="match status" value="1"/>
</dbReference>
<dbReference type="SUPFAM" id="SSF56112">
    <property type="entry name" value="Protein kinase-like (PK-like)"/>
    <property type="match status" value="1"/>
</dbReference>
<keyword evidence="7 9" id="KW-0456">Lyase</keyword>
<accession>A0ABN8N6J7</accession>
<name>A0ABN8N6J7_9CNID</name>
<evidence type="ECO:0000256" key="9">
    <source>
        <dbReference type="RuleBase" id="RU000405"/>
    </source>
</evidence>
<evidence type="ECO:0000313" key="14">
    <source>
        <dbReference type="EMBL" id="CAH3044203.1"/>
    </source>
</evidence>
<evidence type="ECO:0000256" key="4">
    <source>
        <dbReference type="ARBA" id="ARBA00022741"/>
    </source>
</evidence>
<keyword evidence="15" id="KW-1185">Reference proteome</keyword>
<dbReference type="Pfam" id="PF00211">
    <property type="entry name" value="Guanylate_cyc"/>
    <property type="match status" value="1"/>
</dbReference>
<dbReference type="Gene3D" id="3.40.50.2300">
    <property type="match status" value="1"/>
</dbReference>
<dbReference type="Gene3D" id="3.30.70.1230">
    <property type="entry name" value="Nucleotide cyclase"/>
    <property type="match status" value="1"/>
</dbReference>
<keyword evidence="6" id="KW-0472">Membrane</keyword>
<evidence type="ECO:0000256" key="7">
    <source>
        <dbReference type="ARBA" id="ARBA00023239"/>
    </source>
</evidence>
<dbReference type="PROSITE" id="PS50125">
    <property type="entry name" value="GUANYLATE_CYCLASE_2"/>
    <property type="match status" value="1"/>
</dbReference>
<dbReference type="PROSITE" id="PS00452">
    <property type="entry name" value="GUANYLATE_CYCLASE_1"/>
    <property type="match status" value="1"/>
</dbReference>
<dbReference type="EMBL" id="CALNXK010000012">
    <property type="protein sequence ID" value="CAH3044203.1"/>
    <property type="molecule type" value="Genomic_DNA"/>
</dbReference>
<keyword evidence="4" id="KW-0547">Nucleotide-binding</keyword>
<organism evidence="14 15">
    <name type="scientific">Porites lobata</name>
    <dbReference type="NCBI Taxonomy" id="104759"/>
    <lineage>
        <taxon>Eukaryota</taxon>
        <taxon>Metazoa</taxon>
        <taxon>Cnidaria</taxon>
        <taxon>Anthozoa</taxon>
        <taxon>Hexacorallia</taxon>
        <taxon>Scleractinia</taxon>
        <taxon>Fungiina</taxon>
        <taxon>Poritidae</taxon>
        <taxon>Porites</taxon>
    </lineage>
</organism>
<dbReference type="InterPro" id="IPR000719">
    <property type="entry name" value="Prot_kinase_dom"/>
</dbReference>
<evidence type="ECO:0000256" key="3">
    <source>
        <dbReference type="ARBA" id="ARBA00022692"/>
    </source>
</evidence>
<feature type="compositionally biased region" description="Basic and acidic residues" evidence="11">
    <location>
        <begin position="809"/>
        <end position="831"/>
    </location>
</feature>
<feature type="region of interest" description="Disordered" evidence="11">
    <location>
        <begin position="784"/>
        <end position="831"/>
    </location>
</feature>
<dbReference type="InterPro" id="IPR018297">
    <property type="entry name" value="A/G_cyclase_CS"/>
</dbReference>
<keyword evidence="3" id="KW-0812">Transmembrane</keyword>
<dbReference type="Gene3D" id="1.10.510.10">
    <property type="entry name" value="Transferase(Phosphotransferase) domain 1"/>
    <property type="match status" value="1"/>
</dbReference>
<dbReference type="InterPro" id="IPR001245">
    <property type="entry name" value="Ser-Thr/Tyr_kinase_cat_dom"/>
</dbReference>
<dbReference type="InterPro" id="IPR011009">
    <property type="entry name" value="Kinase-like_dom_sf"/>
</dbReference>
<dbReference type="CDD" id="cd14042">
    <property type="entry name" value="PK_GC-A_B"/>
    <property type="match status" value="1"/>
</dbReference>
<evidence type="ECO:0000256" key="6">
    <source>
        <dbReference type="ARBA" id="ARBA00023136"/>
    </source>
</evidence>
<feature type="non-terminal residue" evidence="14">
    <location>
        <position position="1"/>
    </location>
</feature>
<comment type="caution">
    <text evidence="14">The sequence shown here is derived from an EMBL/GenBank/DDBJ whole genome shotgun (WGS) entry which is preliminary data.</text>
</comment>
<proteinExistence type="inferred from homology"/>
<dbReference type="Proteomes" id="UP001159405">
    <property type="component" value="Unassembled WGS sequence"/>
</dbReference>
<dbReference type="InterPro" id="IPR028082">
    <property type="entry name" value="Peripla_BP_I"/>
</dbReference>
<dbReference type="SUPFAM" id="SSF55073">
    <property type="entry name" value="Nucleotide cyclase"/>
    <property type="match status" value="1"/>
</dbReference>
<comment type="catalytic activity">
    <reaction evidence="10">
        <text>GTP = 3',5'-cyclic GMP + diphosphate</text>
        <dbReference type="Rhea" id="RHEA:13665"/>
        <dbReference type="ChEBI" id="CHEBI:33019"/>
        <dbReference type="ChEBI" id="CHEBI:37565"/>
        <dbReference type="ChEBI" id="CHEBI:57746"/>
        <dbReference type="EC" id="4.6.1.2"/>
    </reaction>
</comment>
<evidence type="ECO:0000256" key="5">
    <source>
        <dbReference type="ARBA" id="ARBA00022989"/>
    </source>
</evidence>
<dbReference type="PROSITE" id="PS50011">
    <property type="entry name" value="PROTEIN_KINASE_DOM"/>
    <property type="match status" value="1"/>
</dbReference>
<dbReference type="Pfam" id="PF07714">
    <property type="entry name" value="PK_Tyr_Ser-Thr"/>
    <property type="match status" value="1"/>
</dbReference>
<evidence type="ECO:0000259" key="12">
    <source>
        <dbReference type="PROSITE" id="PS50011"/>
    </source>
</evidence>
<evidence type="ECO:0000256" key="11">
    <source>
        <dbReference type="SAM" id="MobiDB-lite"/>
    </source>
</evidence>
<dbReference type="SMART" id="SM00220">
    <property type="entry name" value="S_TKc"/>
    <property type="match status" value="1"/>
</dbReference>
<feature type="domain" description="Protein kinase" evidence="12">
    <location>
        <begin position="218"/>
        <end position="488"/>
    </location>
</feature>
<evidence type="ECO:0000256" key="10">
    <source>
        <dbReference type="RuleBase" id="RU003431"/>
    </source>
</evidence>
<dbReference type="SMART" id="SM00044">
    <property type="entry name" value="CYCc"/>
    <property type="match status" value="1"/>
</dbReference>
<evidence type="ECO:0000256" key="2">
    <source>
        <dbReference type="ARBA" id="ARBA00012202"/>
    </source>
</evidence>
<evidence type="ECO:0000313" key="15">
    <source>
        <dbReference type="Proteomes" id="UP001159405"/>
    </source>
</evidence>
<gene>
    <name evidence="14" type="ORF">PLOB_00004808</name>
</gene>
<dbReference type="SUPFAM" id="SSF53822">
    <property type="entry name" value="Periplasmic binding protein-like I"/>
    <property type="match status" value="1"/>
</dbReference>
<dbReference type="InterPro" id="IPR001054">
    <property type="entry name" value="A/G_cyclase"/>
</dbReference>
<reference evidence="14 15" key="1">
    <citation type="submission" date="2022-05" db="EMBL/GenBank/DDBJ databases">
        <authorList>
            <consortium name="Genoscope - CEA"/>
            <person name="William W."/>
        </authorList>
    </citation>
    <scope>NUCLEOTIDE SEQUENCE [LARGE SCALE GENOMIC DNA]</scope>
</reference>
<dbReference type="InterPro" id="IPR029787">
    <property type="entry name" value="Nucleotide_cyclase"/>
</dbReference>
<keyword evidence="8 10" id="KW-0141">cGMP biosynthesis</keyword>
<dbReference type="EC" id="4.6.1.2" evidence="2 10"/>
<feature type="compositionally biased region" description="Low complexity" evidence="11">
    <location>
        <begin position="784"/>
        <end position="793"/>
    </location>
</feature>
<sequence length="831" mass="93953">QPPVFGAYLYDAVYQYAIALNKTMLMNQTVTGEIIAKKMQDIQYDSILGYKIHFDSNGDAEFNLTLLDMQLVGMQVSSHEMIPVGDFQIKFDNATKEGEQVYVPRPGVTIKWPGGRTGPPRDSPECGFHGELCIEPIGEDVKTKIIAGVSGALGLLALLLLLNIYRQYRLERELKRLLWKIDYNALSFERKRNSVTSFGSNLVRNCEKIDSEHPDPDMLAPLLDDDGELYNNYTAIAVYKGNLVAVKRLAKKSVDLTRTVLMELKQMRDIRHDNLNPFIGACVDSPNICIVSQYCSKGRSLQDILENDDVKLDHMFIASLVSDIVKGMSYLQSTDIKSHGDLKSSNCMVDNRWVLKIADYGLPTFRDKQAKIYPSEHAYYRDLLWVAPEILRLPNRPIRGTQKGDVYSFAIILQEFHTREGPYSSSYMDPKEIVDKVQNGEFPPFRPTVSELITGVEELRELMKQCWEESPDLRPDFHEIKKIMNKILTNNGMKTNIFDNVVYMMEKYADNLEELVIERTGQLIEEKKKTDALLERMLPRPVAEQLKRGKTVEAESFHEVSIYFSDIVGFTELSAESTPLQVVTLLNDLYTLFDDIISEYDVYKVETIGDAYMVVSGLPIRNGHNHAGEIARMALHLVDAVKKDFTVRHKSDYKLKLRVGIHSGPVVAGVVGITMPRYCLFGDTVNTASRMESNGEALRIHISEVTKRILEAIGGFVVESRGEVYLKGKGNVPTYWLLDASKKPVYKPRRLPKVPNGIPTDSPLLSLPGFKSSSTGSASSLVASLRRSPSLRRSQFRTSQGSPVLKRWQKLEDPPRQSSRDSFHMKIDPDL</sequence>
<evidence type="ECO:0000256" key="8">
    <source>
        <dbReference type="ARBA" id="ARBA00023293"/>
    </source>
</evidence>
<comment type="subcellular location">
    <subcellularLocation>
        <location evidence="1">Membrane</location>
        <topology evidence="1">Single-pass type I membrane protein</topology>
    </subcellularLocation>
</comment>
<comment type="similarity">
    <text evidence="9">Belongs to the adenylyl cyclase class-4/guanylyl cyclase family.</text>
</comment>
<protein>
    <recommendedName>
        <fullName evidence="2 10">Guanylate cyclase</fullName>
        <ecNumber evidence="2 10">4.6.1.2</ecNumber>
    </recommendedName>
</protein>
<dbReference type="Pfam" id="PF01094">
    <property type="entry name" value="ANF_receptor"/>
    <property type="match status" value="1"/>
</dbReference>
<dbReference type="PANTHER" id="PTHR11920:SF501">
    <property type="entry name" value="GUANYLATE CYCLASE 32E"/>
    <property type="match status" value="1"/>
</dbReference>
<evidence type="ECO:0000256" key="1">
    <source>
        <dbReference type="ARBA" id="ARBA00004479"/>
    </source>
</evidence>
<evidence type="ECO:0000259" key="13">
    <source>
        <dbReference type="PROSITE" id="PS50125"/>
    </source>
</evidence>
<dbReference type="PANTHER" id="PTHR11920">
    <property type="entry name" value="GUANYLYL CYCLASE"/>
    <property type="match status" value="1"/>
</dbReference>
<dbReference type="InterPro" id="IPR050401">
    <property type="entry name" value="Cyclic_nucleotide_synthase"/>
</dbReference>
<feature type="domain" description="Guanylate cyclase" evidence="13">
    <location>
        <begin position="561"/>
        <end position="692"/>
    </location>
</feature>
<keyword evidence="5" id="KW-1133">Transmembrane helix</keyword>